<dbReference type="InterPro" id="IPR036514">
    <property type="entry name" value="SGNH_hydro_sf"/>
</dbReference>
<organism evidence="5 6">
    <name type="scientific">Neonectria ditissima</name>
    <dbReference type="NCBI Taxonomy" id="78410"/>
    <lineage>
        <taxon>Eukaryota</taxon>
        <taxon>Fungi</taxon>
        <taxon>Dikarya</taxon>
        <taxon>Ascomycota</taxon>
        <taxon>Pezizomycotina</taxon>
        <taxon>Sordariomycetes</taxon>
        <taxon>Hypocreomycetidae</taxon>
        <taxon>Hypocreales</taxon>
        <taxon>Nectriaceae</taxon>
        <taxon>Neonectria</taxon>
    </lineage>
</organism>
<gene>
    <name evidence="5" type="ORF">AK830_g2091</name>
</gene>
<feature type="domain" description="SGNH hydrolase-type esterase" evidence="4">
    <location>
        <begin position="62"/>
        <end position="250"/>
    </location>
</feature>
<evidence type="ECO:0000313" key="5">
    <source>
        <dbReference type="EMBL" id="KPM44471.1"/>
    </source>
</evidence>
<protein>
    <recommendedName>
        <fullName evidence="4">SGNH hydrolase-type esterase domain-containing protein</fullName>
    </recommendedName>
</protein>
<dbReference type="Gene3D" id="3.40.50.1110">
    <property type="entry name" value="SGNH hydrolase"/>
    <property type="match status" value="1"/>
</dbReference>
<dbReference type="EMBL" id="LKCW01000019">
    <property type="protein sequence ID" value="KPM44471.1"/>
    <property type="molecule type" value="Genomic_DNA"/>
</dbReference>
<dbReference type="InterPro" id="IPR013830">
    <property type="entry name" value="SGNH_hydro"/>
</dbReference>
<feature type="chain" id="PRO_5006135369" description="SGNH hydrolase-type esterase domain-containing protein" evidence="3">
    <location>
        <begin position="23"/>
        <end position="1375"/>
    </location>
</feature>
<dbReference type="Pfam" id="PF13472">
    <property type="entry name" value="Lipase_GDSL_2"/>
    <property type="match status" value="1"/>
</dbReference>
<evidence type="ECO:0000259" key="4">
    <source>
        <dbReference type="Pfam" id="PF13472"/>
    </source>
</evidence>
<dbReference type="PANTHER" id="PTHR30383:SF31">
    <property type="entry name" value="SGNH HYDROLASE-TYPE ESTERASE DOMAIN-CONTAINING PROTEIN-RELATED"/>
    <property type="match status" value="1"/>
</dbReference>
<dbReference type="InterPro" id="IPR013517">
    <property type="entry name" value="FG-GAP"/>
</dbReference>
<reference evidence="5 6" key="1">
    <citation type="submission" date="2015-09" db="EMBL/GenBank/DDBJ databases">
        <title>Draft genome of a European isolate of the apple canker pathogen Neonectria ditissima.</title>
        <authorList>
            <person name="Gomez-Cortecero A."/>
            <person name="Harrison R.J."/>
            <person name="Armitage A.D."/>
        </authorList>
    </citation>
    <scope>NUCLEOTIDE SEQUENCE [LARGE SCALE GENOMIC DNA]</scope>
    <source>
        <strain evidence="5 6">R09/05</strain>
    </source>
</reference>
<dbReference type="InterPro" id="IPR051532">
    <property type="entry name" value="Ester_Hydrolysis_Enzymes"/>
</dbReference>
<evidence type="ECO:0000256" key="2">
    <source>
        <dbReference type="SAM" id="MobiDB-lite"/>
    </source>
</evidence>
<dbReference type="SUPFAM" id="SSF52266">
    <property type="entry name" value="SGNH hydrolase"/>
    <property type="match status" value="1"/>
</dbReference>
<accession>A0A0P7B489</accession>
<dbReference type="GO" id="GO:0004622">
    <property type="term" value="F:phosphatidylcholine lysophospholipase activity"/>
    <property type="evidence" value="ECO:0007669"/>
    <property type="project" value="TreeGrafter"/>
</dbReference>
<proteinExistence type="predicted"/>
<evidence type="ECO:0000256" key="1">
    <source>
        <dbReference type="ARBA" id="ARBA00022729"/>
    </source>
</evidence>
<name>A0A0P7B489_9HYPO</name>
<dbReference type="Proteomes" id="UP000050424">
    <property type="component" value="Unassembled WGS sequence"/>
</dbReference>
<evidence type="ECO:0000313" key="6">
    <source>
        <dbReference type="Proteomes" id="UP000050424"/>
    </source>
</evidence>
<dbReference type="STRING" id="78410.A0A0P7B489"/>
<comment type="caution">
    <text evidence="5">The sequence shown here is derived from an EMBL/GenBank/DDBJ whole genome shotgun (WGS) entry which is preliminary data.</text>
</comment>
<keyword evidence="1 3" id="KW-0732">Signal</keyword>
<dbReference type="InterPro" id="IPR028994">
    <property type="entry name" value="Integrin_alpha_N"/>
</dbReference>
<dbReference type="PANTHER" id="PTHR30383">
    <property type="entry name" value="THIOESTERASE 1/PROTEASE 1/LYSOPHOSPHOLIPASE L1"/>
    <property type="match status" value="1"/>
</dbReference>
<feature type="compositionally biased region" description="Polar residues" evidence="2">
    <location>
        <begin position="911"/>
        <end position="921"/>
    </location>
</feature>
<dbReference type="OrthoDB" id="3915838at2759"/>
<feature type="signal peptide" evidence="3">
    <location>
        <begin position="1"/>
        <end position="22"/>
    </location>
</feature>
<keyword evidence="6" id="KW-1185">Reference proteome</keyword>
<dbReference type="SUPFAM" id="SSF69318">
    <property type="entry name" value="Integrin alpha N-terminal domain"/>
    <property type="match status" value="2"/>
</dbReference>
<dbReference type="Pfam" id="PF13517">
    <property type="entry name" value="FG-GAP_3"/>
    <property type="match status" value="2"/>
</dbReference>
<feature type="region of interest" description="Disordered" evidence="2">
    <location>
        <begin position="899"/>
        <end position="955"/>
    </location>
</feature>
<evidence type="ECO:0000256" key="3">
    <source>
        <dbReference type="SAM" id="SignalP"/>
    </source>
</evidence>
<sequence length="1375" mass="151133">MGWWTILVTACAIASLSEQARALPSSHAHLHSHNHNKTHPFEEFGPIVVSRADKVPLRILSLGASIMSGTGGASGNGARKPLRDALRYDGWEVNMVGSRGTGTMQDWNHEATPGHIIDEVRVRLKLSIGYKPNIVIINAGTNDAVRNIDPNRAGARMNGILDDIWAADGMSKTCVMLSTVLDTNDPTGSTVRLNINAQYRVLVNNRIAEGKCIYLADMDPPAPHPASGWINTWDDYNADEVIHVHPSDKGFLKLGYIFYKAINKAASDGKLVEPEDFGTGSTVCDKFDGNGVDAGGLTQRGSGNHDGIYYHNSEEKGIRWTWDSDSDRNQWRFARLFSRNYDDIVGWFSTSDTANAFGAWANSADGQGSFTKLNDLNPSYYCDPSGIYFIDMNADGLDDFVCIEETGDAYLSINRGDGDRAGGKVPTFRHVGKIKSNEGYKRDHVLMADIDGDGRGDYGIVDGSGNVRFWRNGWVNDMPQYWQDLGRRFASTGLGSYLGVRFEDINGDGRDDAMWVGTDGKTHTWTNSRSCKKGYVGDGLNVAWRQAFYKGASSGPTHNGMGGYVSEDEPNLRSRIHFARIYGQSSVFGNLPLQDYVFLEHVKLSSGKHRFNMRVWKNTGGGGTKLVADGNKYCNMAGHSDGRVDYVWTQSTGEMTIFINRGKGTIGDSDAEGYWDASTGIIFRPPRSMNRRDLHLQDWDGDGDCDIIYVNPDTNAVEVFLNNFPQTGKWEWTHLTNPAPGLTCKYKRGLAIFDLSVRFADLTGNHRADYLCIAPDGTVSGFLQEDNGAFVDVGQIKFAVGKDRANLRWADVDGDGLDDMLWIEKFSGDTFIWYNGGRGSPSTGGGSSFYWRTQEKKAFYGLSAGTCLYYADLDGNGHADEHYILGTFNNEARTSLNPSCGLTDRTGDDGTITNPNLPVQPSSGSDDEEGGGGSDSGDHSPYVPNPKDDKPLPTCPDSAKYTTIDQLEANAGSIDLWCGPQYTIIILLQMLHDSLKRYDEIMASGYDDYFNVYSEYLVSNAATVLQDYMLKNGDEYFTCKITEETACCNACEFEHVSCQWCTSPCKIDSAYDDGHGWGNFSQPCPPDYSQRGMDDNDEKTIYWSLRSNKADEFWADVTAEIGAPKEKLPIASQQQIGTLSASCAREAVLGDYDHMSESCYYHDFWYDAPRIDGFNTGDVVNPKATVNKALGNVQPLIDQLSASLYEIQAISWEADPEDIVDSVAMSILLIRDSVELMESVVEMAKELEEAEKKSFILNLLSAIFLVIPAVGTTLTAAGLTALGRTFVLLGETANIGLGIFDMVENPNAIPLDIFGIILSVKGIRDIGNARKAATARRAMGNVDIKAISTKIAKNLEQIDLVSYRPARGALCVRFA</sequence>